<proteinExistence type="predicted"/>
<dbReference type="EMBL" id="WTPW01000196">
    <property type="protein sequence ID" value="KAF0536888.1"/>
    <property type="molecule type" value="Genomic_DNA"/>
</dbReference>
<evidence type="ECO:0000313" key="1">
    <source>
        <dbReference type="EMBL" id="KAF0536888.1"/>
    </source>
</evidence>
<sequence>MEGNLKTPKSNKIGEKEFANKEYSLELENLRNIDPNYATKPLETSFNWNEIATGIKDVEGEWYLVAFRSIRSVNNNNDLLIEAEEQAHYEAKNHGGLLKYWSGKFNQSRECLSMCIWASRDNAVEASKKHSHKVAKELTNENYETYTLERYEMKKIKGETMISIIPIIENTNK</sequence>
<evidence type="ECO:0008006" key="3">
    <source>
        <dbReference type="Google" id="ProtNLM"/>
    </source>
</evidence>
<dbReference type="Proteomes" id="UP000439903">
    <property type="component" value="Unassembled WGS sequence"/>
</dbReference>
<protein>
    <recommendedName>
        <fullName evidence="3">ABM domain-containing protein</fullName>
    </recommendedName>
</protein>
<accession>A0A8H4AVE4</accession>
<name>A0A8H4AVE4_GIGMA</name>
<dbReference type="AlphaFoldDB" id="A0A8H4AVE4"/>
<dbReference type="PANTHER" id="PTHR36986:SF1">
    <property type="entry name" value="UPF0643 PROTEIN PB2B2.08"/>
    <property type="match status" value="1"/>
</dbReference>
<dbReference type="PANTHER" id="PTHR36986">
    <property type="entry name" value="UPF0643 PROTEIN PB2B2.08"/>
    <property type="match status" value="1"/>
</dbReference>
<reference evidence="1 2" key="1">
    <citation type="journal article" date="2019" name="Environ. Microbiol.">
        <title>At the nexus of three kingdoms: the genome of the mycorrhizal fungus Gigaspora margarita provides insights into plant, endobacterial and fungal interactions.</title>
        <authorList>
            <person name="Venice F."/>
            <person name="Ghignone S."/>
            <person name="Salvioli di Fossalunga A."/>
            <person name="Amselem J."/>
            <person name="Novero M."/>
            <person name="Xianan X."/>
            <person name="Sedzielewska Toro K."/>
            <person name="Morin E."/>
            <person name="Lipzen A."/>
            <person name="Grigoriev I.V."/>
            <person name="Henrissat B."/>
            <person name="Martin F.M."/>
            <person name="Bonfante P."/>
        </authorList>
    </citation>
    <scope>NUCLEOTIDE SEQUENCE [LARGE SCALE GENOMIC DNA]</scope>
    <source>
        <strain evidence="1 2">BEG34</strain>
    </source>
</reference>
<keyword evidence="2" id="KW-1185">Reference proteome</keyword>
<comment type="caution">
    <text evidence="1">The sequence shown here is derived from an EMBL/GenBank/DDBJ whole genome shotgun (WGS) entry which is preliminary data.</text>
</comment>
<dbReference type="OrthoDB" id="2140489at2759"/>
<gene>
    <name evidence="1" type="ORF">F8M41_008939</name>
</gene>
<organism evidence="1 2">
    <name type="scientific">Gigaspora margarita</name>
    <dbReference type="NCBI Taxonomy" id="4874"/>
    <lineage>
        <taxon>Eukaryota</taxon>
        <taxon>Fungi</taxon>
        <taxon>Fungi incertae sedis</taxon>
        <taxon>Mucoromycota</taxon>
        <taxon>Glomeromycotina</taxon>
        <taxon>Glomeromycetes</taxon>
        <taxon>Diversisporales</taxon>
        <taxon>Gigasporaceae</taxon>
        <taxon>Gigaspora</taxon>
    </lineage>
</organism>
<evidence type="ECO:0000313" key="2">
    <source>
        <dbReference type="Proteomes" id="UP000439903"/>
    </source>
</evidence>